<proteinExistence type="predicted"/>
<comment type="caution">
    <text evidence="1">The sequence shown here is derived from an EMBL/GenBank/DDBJ whole genome shotgun (WGS) entry which is preliminary data.</text>
</comment>
<gene>
    <name evidence="1" type="ORF">MCC93_03550</name>
</gene>
<accession>A0A0C1H2Z4</accession>
<evidence type="ECO:0000313" key="2">
    <source>
        <dbReference type="Proteomes" id="UP000031390"/>
    </source>
</evidence>
<organism evidence="1 2">
    <name type="scientific">Morococcus cerebrosus</name>
    <dbReference type="NCBI Taxonomy" id="1056807"/>
    <lineage>
        <taxon>Bacteria</taxon>
        <taxon>Pseudomonadati</taxon>
        <taxon>Pseudomonadota</taxon>
        <taxon>Betaproteobacteria</taxon>
        <taxon>Neisseriales</taxon>
        <taxon>Neisseriaceae</taxon>
        <taxon>Morococcus</taxon>
    </lineage>
</organism>
<reference evidence="1 2" key="1">
    <citation type="submission" date="2014-12" db="EMBL/GenBank/DDBJ databases">
        <title>Genome sequence of Morococcus cerebrosus.</title>
        <authorList>
            <person name="Shin S.-K."/>
            <person name="Yi H."/>
        </authorList>
    </citation>
    <scope>NUCLEOTIDE SEQUENCE [LARGE SCALE GENOMIC DNA]</scope>
    <source>
        <strain evidence="1 2">CIP 81.93</strain>
    </source>
</reference>
<sequence length="61" mass="7030">MLLDDDQRASQLKHPFHRLAYRKSSALNPYRLVVGLAARKLVHNLHAVDSQFVCRCADRMP</sequence>
<evidence type="ECO:0000313" key="1">
    <source>
        <dbReference type="EMBL" id="KIC12815.1"/>
    </source>
</evidence>
<dbReference type="AlphaFoldDB" id="A0A0C1H2Z4"/>
<name>A0A0C1H2Z4_9NEIS</name>
<protein>
    <submittedName>
        <fullName evidence="1">Uncharacterized protein</fullName>
    </submittedName>
</protein>
<dbReference type="EMBL" id="JUFZ01000013">
    <property type="protein sequence ID" value="KIC12815.1"/>
    <property type="molecule type" value="Genomic_DNA"/>
</dbReference>
<dbReference type="Proteomes" id="UP000031390">
    <property type="component" value="Unassembled WGS sequence"/>
</dbReference>